<feature type="domain" description="Polysaccharide chain length determinant N-terminal" evidence="9">
    <location>
        <begin position="17"/>
        <end position="76"/>
    </location>
</feature>
<dbReference type="Pfam" id="PF02706">
    <property type="entry name" value="Wzz"/>
    <property type="match status" value="1"/>
</dbReference>
<evidence type="ECO:0000256" key="7">
    <source>
        <dbReference type="SAM" id="MobiDB-lite"/>
    </source>
</evidence>
<dbReference type="PANTHER" id="PTHR32309:SF13">
    <property type="entry name" value="FERRIC ENTEROBACTIN TRANSPORT PROTEIN FEPE"/>
    <property type="match status" value="1"/>
</dbReference>
<evidence type="ECO:0000313" key="10">
    <source>
        <dbReference type="EMBL" id="MFC7322710.1"/>
    </source>
</evidence>
<comment type="similarity">
    <text evidence="2">Belongs to the CpsC/CapA family.</text>
</comment>
<comment type="subcellular location">
    <subcellularLocation>
        <location evidence="1">Cell membrane</location>
        <topology evidence="1">Multi-pass membrane protein</topology>
    </subcellularLocation>
</comment>
<keyword evidence="5 8" id="KW-1133">Transmembrane helix</keyword>
<evidence type="ECO:0000256" key="4">
    <source>
        <dbReference type="ARBA" id="ARBA00022692"/>
    </source>
</evidence>
<evidence type="ECO:0000313" key="11">
    <source>
        <dbReference type="Proteomes" id="UP001596494"/>
    </source>
</evidence>
<reference evidence="11" key="1">
    <citation type="journal article" date="2019" name="Int. J. Syst. Evol. Microbiol.">
        <title>The Global Catalogue of Microorganisms (GCM) 10K type strain sequencing project: providing services to taxonomists for standard genome sequencing and annotation.</title>
        <authorList>
            <consortium name="The Broad Institute Genomics Platform"/>
            <consortium name="The Broad Institute Genome Sequencing Center for Infectious Disease"/>
            <person name="Wu L."/>
            <person name="Ma J."/>
        </authorList>
    </citation>
    <scope>NUCLEOTIDE SEQUENCE [LARGE SCALE GENOMIC DNA]</scope>
    <source>
        <strain evidence="11">CCUG 73951</strain>
    </source>
</reference>
<dbReference type="RefSeq" id="WP_289215076.1">
    <property type="nucleotide sequence ID" value="NZ_JAPVRC010000002.1"/>
</dbReference>
<comment type="caution">
    <text evidence="10">The sequence shown here is derived from an EMBL/GenBank/DDBJ whole genome shotgun (WGS) entry which is preliminary data.</text>
</comment>
<organism evidence="10 11">
    <name type="scientific">Halobacillus campisalis</name>
    <dbReference type="NCBI Taxonomy" id="435909"/>
    <lineage>
        <taxon>Bacteria</taxon>
        <taxon>Bacillati</taxon>
        <taxon>Bacillota</taxon>
        <taxon>Bacilli</taxon>
        <taxon>Bacillales</taxon>
        <taxon>Bacillaceae</taxon>
        <taxon>Halobacillus</taxon>
    </lineage>
</organism>
<accession>A0ABW2K7B9</accession>
<proteinExistence type="inferred from homology"/>
<dbReference type="InterPro" id="IPR003856">
    <property type="entry name" value="LPS_length_determ_N"/>
</dbReference>
<dbReference type="PANTHER" id="PTHR32309">
    <property type="entry name" value="TYROSINE-PROTEIN KINASE"/>
    <property type="match status" value="1"/>
</dbReference>
<feature type="compositionally biased region" description="Basic and acidic residues" evidence="7">
    <location>
        <begin position="231"/>
        <end position="246"/>
    </location>
</feature>
<keyword evidence="4 8" id="KW-0812">Transmembrane</keyword>
<dbReference type="EMBL" id="JBHTBY010000017">
    <property type="protein sequence ID" value="MFC7322710.1"/>
    <property type="molecule type" value="Genomic_DNA"/>
</dbReference>
<keyword evidence="3" id="KW-1003">Cell membrane</keyword>
<evidence type="ECO:0000259" key="9">
    <source>
        <dbReference type="Pfam" id="PF02706"/>
    </source>
</evidence>
<feature type="region of interest" description="Disordered" evidence="7">
    <location>
        <begin position="219"/>
        <end position="246"/>
    </location>
</feature>
<evidence type="ECO:0000256" key="2">
    <source>
        <dbReference type="ARBA" id="ARBA00006683"/>
    </source>
</evidence>
<keyword evidence="6 8" id="KW-0472">Membrane</keyword>
<feature type="transmembrane region" description="Helical" evidence="8">
    <location>
        <begin position="31"/>
        <end position="51"/>
    </location>
</feature>
<feature type="transmembrane region" description="Helical" evidence="8">
    <location>
        <begin position="173"/>
        <end position="191"/>
    </location>
</feature>
<keyword evidence="11" id="KW-1185">Reference proteome</keyword>
<evidence type="ECO:0000256" key="6">
    <source>
        <dbReference type="ARBA" id="ARBA00023136"/>
    </source>
</evidence>
<feature type="compositionally biased region" description="Polar residues" evidence="7">
    <location>
        <begin position="219"/>
        <end position="228"/>
    </location>
</feature>
<evidence type="ECO:0000256" key="5">
    <source>
        <dbReference type="ARBA" id="ARBA00022989"/>
    </source>
</evidence>
<gene>
    <name evidence="10" type="ORF">ACFQMN_17745</name>
</gene>
<evidence type="ECO:0000256" key="1">
    <source>
        <dbReference type="ARBA" id="ARBA00004651"/>
    </source>
</evidence>
<dbReference type="InterPro" id="IPR050445">
    <property type="entry name" value="Bact_polysacc_biosynth/exp"/>
</dbReference>
<protein>
    <submittedName>
        <fullName evidence="10">YveK family protein</fullName>
    </submittedName>
</protein>
<sequence length="246" mass="27330">MSNLKRVTYSDERRGKEINLKDYLDVFKGRFWILIIMMFLGGGAAYGYSYMNNTPVYESSTRMILGGEDENMNTLMVMIKDPIIMEKVRGDLNLPQSAEGLANQIEVSQLDDSEVVQVAVTANDPQLAADIADKTAAVYKSEIVNILEFKQVQILSQAKVNPFPTNEFQDRNIVIAAIAGLVLGIGIIFLLDTLDGTVKSREELEDFLGIPVIGSISPMNKKNSTTRGQKQKTEDAEVRSESIEIK</sequence>
<dbReference type="Proteomes" id="UP001596494">
    <property type="component" value="Unassembled WGS sequence"/>
</dbReference>
<evidence type="ECO:0000256" key="8">
    <source>
        <dbReference type="SAM" id="Phobius"/>
    </source>
</evidence>
<name>A0ABW2K7B9_9BACI</name>
<evidence type="ECO:0000256" key="3">
    <source>
        <dbReference type="ARBA" id="ARBA00022475"/>
    </source>
</evidence>